<comment type="catalytic activity">
    <reaction evidence="12 19">
        <text>UDP-N-acetyl-alpha-D-muramoyl-L-alanyl-D-glutamate + meso-2,6-diaminopimelate + ATP = UDP-N-acetyl-alpha-D-muramoyl-L-alanyl-gamma-D-glutamyl-meso-2,6-diaminopimelate + ADP + phosphate + H(+)</text>
        <dbReference type="Rhea" id="RHEA:23676"/>
        <dbReference type="ChEBI" id="CHEBI:15378"/>
        <dbReference type="ChEBI" id="CHEBI:30616"/>
        <dbReference type="ChEBI" id="CHEBI:43474"/>
        <dbReference type="ChEBI" id="CHEBI:57791"/>
        <dbReference type="ChEBI" id="CHEBI:83900"/>
        <dbReference type="ChEBI" id="CHEBI:83905"/>
        <dbReference type="ChEBI" id="CHEBI:456216"/>
        <dbReference type="EC" id="6.3.2.13"/>
    </reaction>
</comment>
<keyword evidence="9 19" id="KW-0573">Peptidoglycan synthesis</keyword>
<evidence type="ECO:0000256" key="20">
    <source>
        <dbReference type="RuleBase" id="RU004135"/>
    </source>
</evidence>
<feature type="binding site" evidence="19">
    <location>
        <begin position="401"/>
        <end position="404"/>
    </location>
    <ligand>
        <name>meso-2,6-diaminopimelate</name>
        <dbReference type="ChEBI" id="CHEBI:57791"/>
    </ligand>
</feature>
<dbReference type="GO" id="GO:0005524">
    <property type="term" value="F:ATP binding"/>
    <property type="evidence" value="ECO:0007669"/>
    <property type="project" value="UniProtKB-UniRule"/>
</dbReference>
<feature type="binding site" evidence="19">
    <location>
        <begin position="111"/>
        <end position="117"/>
    </location>
    <ligand>
        <name>ATP</name>
        <dbReference type="ChEBI" id="CHEBI:30616"/>
    </ligand>
</feature>
<feature type="binding site" evidence="19">
    <location>
        <position position="457"/>
    </location>
    <ligand>
        <name>meso-2,6-diaminopimelate</name>
        <dbReference type="ChEBI" id="CHEBI:57791"/>
    </ligand>
</feature>
<evidence type="ECO:0000313" key="25">
    <source>
        <dbReference type="Proteomes" id="UP000823611"/>
    </source>
</evidence>
<comment type="pathway">
    <text evidence="1 19 20">Cell wall biogenesis; peptidoglycan biosynthesis.</text>
</comment>
<reference evidence="24" key="2">
    <citation type="journal article" date="2021" name="PeerJ">
        <title>Extensive microbial diversity within the chicken gut microbiome revealed by metagenomics and culture.</title>
        <authorList>
            <person name="Gilroy R."/>
            <person name="Ravi A."/>
            <person name="Getino M."/>
            <person name="Pursley I."/>
            <person name="Horton D.L."/>
            <person name="Alikhan N.F."/>
            <person name="Baker D."/>
            <person name="Gharbi K."/>
            <person name="Hall N."/>
            <person name="Watson M."/>
            <person name="Adriaenssens E.M."/>
            <person name="Foster-Nyarko E."/>
            <person name="Jarju S."/>
            <person name="Secka A."/>
            <person name="Antonio M."/>
            <person name="Oren A."/>
            <person name="Chaudhuri R.R."/>
            <person name="La Ragione R."/>
            <person name="Hildebrand F."/>
            <person name="Pallen M.J."/>
        </authorList>
    </citation>
    <scope>NUCLEOTIDE SEQUENCE</scope>
    <source>
        <strain evidence="24">F6-4510</strain>
    </source>
</reference>
<evidence type="ECO:0000256" key="8">
    <source>
        <dbReference type="ARBA" id="ARBA00022960"/>
    </source>
</evidence>
<comment type="function">
    <text evidence="13 19">Catalyzes the addition of meso-diaminopimelic acid to the nucleotide precursor UDP-N-acetylmuramoyl-L-alanyl-D-glutamate (UMAG) in the biosynthesis of bacterial cell-wall peptidoglycan.</text>
</comment>
<evidence type="ECO:0000256" key="9">
    <source>
        <dbReference type="ARBA" id="ARBA00022984"/>
    </source>
</evidence>
<comment type="subcellular location">
    <subcellularLocation>
        <location evidence="19 20">Cytoplasm</location>
    </subcellularLocation>
</comment>
<sequence>MKVEKILHDIEYKLIQGSVETEFEKIEYDSRKVSKGDAFVCVTGFKTDGHNYVESAIKSGATVIFCERELENIDESVTVIQFENTRKALAHISAEYYGRPSERMNVIGVTGTNGKTTTTFLVKSVLDKIGHKTGIIGTIENRIGDRIIATERTTPESLELQELFKTMADEGCQDVVMEVSSHALDLHRVDDIRFNVGIFTNLTQDHLDYHVTMENYKKAKGLLFERCLASVVNIDDEAGEYMVSVSKGKVITFAIDKNADLKAEDIHISADGVEFKLEYDGKEYPVSLNTPGKFSIYNALGAIGACILMGIDMDTIISGLKENKGVNGRFQTVRSKRGFNAIVDYAHTPDGLENILKTAKEFVKGRIITVFGCGGDRDRTKRPIMGEIAGIYSDYCIITSDNPRTEDPAQILDDVEPGTKKSGCEYTKIVDRGEAIKYAIDMAKEGDVVIVAGKGHENYQIFADKTIHFDDVEEVKKAFGEDVL</sequence>
<evidence type="ECO:0000256" key="10">
    <source>
        <dbReference type="ARBA" id="ARBA00023306"/>
    </source>
</evidence>
<dbReference type="GO" id="GO:0009252">
    <property type="term" value="P:peptidoglycan biosynthetic process"/>
    <property type="evidence" value="ECO:0007669"/>
    <property type="project" value="UniProtKB-UniRule"/>
</dbReference>
<feature type="binding site" evidence="19">
    <location>
        <position position="377"/>
    </location>
    <ligand>
        <name>meso-2,6-diaminopimelate</name>
        <dbReference type="ChEBI" id="CHEBI:57791"/>
    </ligand>
</feature>
<evidence type="ECO:0000313" key="24">
    <source>
        <dbReference type="EMBL" id="MBO8433993.1"/>
    </source>
</evidence>
<feature type="short sequence motif" description="Meso-diaminopimelate recognition motif" evidence="19">
    <location>
        <begin position="401"/>
        <end position="404"/>
    </location>
</feature>
<dbReference type="InterPro" id="IPR004101">
    <property type="entry name" value="Mur_ligase_C"/>
</dbReference>
<dbReference type="InterPro" id="IPR036565">
    <property type="entry name" value="Mur-like_cat_sf"/>
</dbReference>
<evidence type="ECO:0000256" key="6">
    <source>
        <dbReference type="ARBA" id="ARBA00022741"/>
    </source>
</evidence>
<proteinExistence type="inferred from homology"/>
<dbReference type="InterPro" id="IPR000713">
    <property type="entry name" value="Mur_ligase_N"/>
</dbReference>
<evidence type="ECO:0000259" key="22">
    <source>
        <dbReference type="Pfam" id="PF02875"/>
    </source>
</evidence>
<protein>
    <recommendedName>
        <fullName evidence="15 19">UDP-N-acetylmuramoyl-L-alanyl-D-glutamate--2,6-diaminopimelate ligase</fullName>
        <ecNumber evidence="14 19">6.3.2.13</ecNumber>
    </recommendedName>
    <alternativeName>
        <fullName evidence="16 19">Meso-A2pm-adding enzyme</fullName>
    </alternativeName>
    <alternativeName>
        <fullName evidence="17 19">Meso-diaminopimelate-adding enzyme</fullName>
    </alternativeName>
    <alternativeName>
        <fullName evidence="18 19">UDP-MurNAc-L-Ala-D-Glu:meso-diaminopimelate ligase</fullName>
    </alternativeName>
    <alternativeName>
        <fullName evidence="19">UDP-MurNAc-tripeptide synthetase</fullName>
    </alternativeName>
    <alternativeName>
        <fullName evidence="19">UDP-N-acetylmuramyl-tripeptide synthetase</fullName>
    </alternativeName>
</protein>
<dbReference type="SUPFAM" id="SSF63418">
    <property type="entry name" value="MurE/MurF N-terminal domain"/>
    <property type="match status" value="1"/>
</dbReference>
<dbReference type="GO" id="GO:0000287">
    <property type="term" value="F:magnesium ion binding"/>
    <property type="evidence" value="ECO:0007669"/>
    <property type="project" value="UniProtKB-UniRule"/>
</dbReference>
<comment type="caution">
    <text evidence="24">The sequence shown here is derived from an EMBL/GenBank/DDBJ whole genome shotgun (WGS) entry which is preliminary data.</text>
</comment>
<dbReference type="Gene3D" id="3.90.190.20">
    <property type="entry name" value="Mur ligase, C-terminal domain"/>
    <property type="match status" value="1"/>
</dbReference>
<keyword evidence="19" id="KW-0460">Magnesium</keyword>
<dbReference type="Gene3D" id="3.40.1190.10">
    <property type="entry name" value="Mur-like, catalytic domain"/>
    <property type="match status" value="1"/>
</dbReference>
<comment type="caution">
    <text evidence="19">Lacks conserved residue(s) required for the propagation of feature annotation.</text>
</comment>
<dbReference type="NCBIfam" id="TIGR01085">
    <property type="entry name" value="murE"/>
    <property type="match status" value="1"/>
</dbReference>
<dbReference type="NCBIfam" id="NF001126">
    <property type="entry name" value="PRK00139.1-4"/>
    <property type="match status" value="1"/>
</dbReference>
<feature type="domain" description="Mur ligase central" evidence="23">
    <location>
        <begin position="109"/>
        <end position="305"/>
    </location>
</feature>
<keyword evidence="6 19" id="KW-0547">Nucleotide-binding</keyword>
<keyword evidence="5 19" id="KW-0132">Cell division</keyword>
<dbReference type="InterPro" id="IPR018109">
    <property type="entry name" value="Folylpolyglutamate_synth_CS"/>
</dbReference>
<dbReference type="GO" id="GO:0008360">
    <property type="term" value="P:regulation of cell shape"/>
    <property type="evidence" value="ECO:0007669"/>
    <property type="project" value="UniProtKB-KW"/>
</dbReference>
<dbReference type="GO" id="GO:0051301">
    <property type="term" value="P:cell division"/>
    <property type="evidence" value="ECO:0007669"/>
    <property type="project" value="UniProtKB-KW"/>
</dbReference>
<keyword evidence="10 19" id="KW-0131">Cell cycle</keyword>
<evidence type="ECO:0000256" key="1">
    <source>
        <dbReference type="ARBA" id="ARBA00004752"/>
    </source>
</evidence>
<evidence type="ECO:0000256" key="11">
    <source>
        <dbReference type="ARBA" id="ARBA00023316"/>
    </source>
</evidence>
<dbReference type="HAMAP" id="MF_00208">
    <property type="entry name" value="MurE"/>
    <property type="match status" value="1"/>
</dbReference>
<dbReference type="Pfam" id="PF08245">
    <property type="entry name" value="Mur_ligase_M"/>
    <property type="match status" value="1"/>
</dbReference>
<dbReference type="Pfam" id="PF02875">
    <property type="entry name" value="Mur_ligase_C"/>
    <property type="match status" value="1"/>
</dbReference>
<dbReference type="PROSITE" id="PS01011">
    <property type="entry name" value="FOLYLPOLYGLU_SYNT_1"/>
    <property type="match status" value="1"/>
</dbReference>
<keyword evidence="4 19" id="KW-0436">Ligase</keyword>
<comment type="PTM">
    <text evidence="19">Carboxylation is probably crucial for Mg(2+) binding and, consequently, for the gamma-phosphate positioning of ATP.</text>
</comment>
<dbReference type="SUPFAM" id="SSF53244">
    <property type="entry name" value="MurD-like peptide ligases, peptide-binding domain"/>
    <property type="match status" value="1"/>
</dbReference>
<name>A0A9D9DWE1_9FIRM</name>
<comment type="cofactor">
    <cofactor evidence="19">
        <name>Mg(2+)</name>
        <dbReference type="ChEBI" id="CHEBI:18420"/>
    </cofactor>
</comment>
<dbReference type="GO" id="GO:0008765">
    <property type="term" value="F:UDP-N-acetylmuramoylalanyl-D-glutamate-2,6-diaminopimelate ligase activity"/>
    <property type="evidence" value="ECO:0007669"/>
    <property type="project" value="UniProtKB-UniRule"/>
</dbReference>
<evidence type="ECO:0000256" key="19">
    <source>
        <dbReference type="HAMAP-Rule" id="MF_00208"/>
    </source>
</evidence>
<dbReference type="Gene3D" id="3.40.1390.10">
    <property type="entry name" value="MurE/MurF, N-terminal domain"/>
    <property type="match status" value="1"/>
</dbReference>
<feature type="domain" description="Mur ligase N-terminal catalytic" evidence="21">
    <location>
        <begin position="25"/>
        <end position="97"/>
    </location>
</feature>
<reference evidence="24" key="1">
    <citation type="submission" date="2020-10" db="EMBL/GenBank/DDBJ databases">
        <authorList>
            <person name="Gilroy R."/>
        </authorList>
    </citation>
    <scope>NUCLEOTIDE SEQUENCE</scope>
    <source>
        <strain evidence="24">F6-4510</strain>
    </source>
</reference>
<evidence type="ECO:0000256" key="7">
    <source>
        <dbReference type="ARBA" id="ARBA00022840"/>
    </source>
</evidence>
<evidence type="ECO:0000256" key="17">
    <source>
        <dbReference type="ARBA" id="ARBA00076158"/>
    </source>
</evidence>
<evidence type="ECO:0000256" key="3">
    <source>
        <dbReference type="ARBA" id="ARBA00022490"/>
    </source>
</evidence>
<evidence type="ECO:0000259" key="23">
    <source>
        <dbReference type="Pfam" id="PF08245"/>
    </source>
</evidence>
<keyword evidence="3 19" id="KW-0963">Cytoplasm</keyword>
<comment type="similarity">
    <text evidence="2 19">Belongs to the MurCDEF family. MurE subfamily.</text>
</comment>
<evidence type="ECO:0000256" key="13">
    <source>
        <dbReference type="ARBA" id="ARBA00056782"/>
    </source>
</evidence>
<dbReference type="NCBIfam" id="NF001124">
    <property type="entry name" value="PRK00139.1-2"/>
    <property type="match status" value="1"/>
</dbReference>
<dbReference type="FunFam" id="3.90.190.20:FF:000006">
    <property type="entry name" value="UDP-N-acetylmuramoyl-L-alanyl-D-glutamate--2,6-diaminopimelate ligase"/>
    <property type="match status" value="1"/>
</dbReference>
<dbReference type="PANTHER" id="PTHR23135:SF4">
    <property type="entry name" value="UDP-N-ACETYLMURAMOYL-L-ALANYL-D-GLUTAMATE--2,6-DIAMINOPIMELATE LIGASE MURE HOMOLOG, CHLOROPLASTIC"/>
    <property type="match status" value="1"/>
</dbReference>
<dbReference type="PANTHER" id="PTHR23135">
    <property type="entry name" value="MUR LIGASE FAMILY MEMBER"/>
    <property type="match status" value="1"/>
</dbReference>
<dbReference type="SUPFAM" id="SSF53623">
    <property type="entry name" value="MurD-like peptide ligases, catalytic domain"/>
    <property type="match status" value="1"/>
</dbReference>
<feature type="binding site" evidence="19">
    <location>
        <position position="453"/>
    </location>
    <ligand>
        <name>meso-2,6-diaminopimelate</name>
        <dbReference type="ChEBI" id="CHEBI:57791"/>
    </ligand>
</feature>
<evidence type="ECO:0000256" key="2">
    <source>
        <dbReference type="ARBA" id="ARBA00005898"/>
    </source>
</evidence>
<dbReference type="InterPro" id="IPR035911">
    <property type="entry name" value="MurE/MurF_N"/>
</dbReference>
<dbReference type="Pfam" id="PF01225">
    <property type="entry name" value="Mur_ligase"/>
    <property type="match status" value="1"/>
</dbReference>
<feature type="binding site" evidence="19">
    <location>
        <position position="30"/>
    </location>
    <ligand>
        <name>UDP-N-acetyl-alpha-D-muramoyl-L-alanyl-D-glutamate</name>
        <dbReference type="ChEBI" id="CHEBI:83900"/>
    </ligand>
</feature>
<dbReference type="GO" id="GO:0004326">
    <property type="term" value="F:tetrahydrofolylpolyglutamate synthase activity"/>
    <property type="evidence" value="ECO:0007669"/>
    <property type="project" value="InterPro"/>
</dbReference>
<accession>A0A9D9DWE1</accession>
<dbReference type="EC" id="6.3.2.13" evidence="14 19"/>
<gene>
    <name evidence="19" type="primary">murE</name>
    <name evidence="24" type="ORF">IAC55_01555</name>
</gene>
<dbReference type="InterPro" id="IPR036615">
    <property type="entry name" value="Mur_ligase_C_dom_sf"/>
</dbReference>
<evidence type="ECO:0000256" key="16">
    <source>
        <dbReference type="ARBA" id="ARBA00075482"/>
    </source>
</evidence>
<dbReference type="Proteomes" id="UP000823611">
    <property type="component" value="Unassembled WGS sequence"/>
</dbReference>
<evidence type="ECO:0000256" key="4">
    <source>
        <dbReference type="ARBA" id="ARBA00022598"/>
    </source>
</evidence>
<feature type="domain" description="Mur ligase C-terminal" evidence="22">
    <location>
        <begin position="328"/>
        <end position="455"/>
    </location>
</feature>
<dbReference type="InterPro" id="IPR005761">
    <property type="entry name" value="UDP-N-AcMur-Glu-dNH2Pim_ligase"/>
</dbReference>
<evidence type="ECO:0000259" key="21">
    <source>
        <dbReference type="Pfam" id="PF01225"/>
    </source>
</evidence>
<evidence type="ECO:0000256" key="5">
    <source>
        <dbReference type="ARBA" id="ARBA00022618"/>
    </source>
</evidence>
<feature type="binding site" evidence="19">
    <location>
        <position position="188"/>
    </location>
    <ligand>
        <name>UDP-N-acetyl-alpha-D-muramoyl-L-alanyl-D-glutamate</name>
        <dbReference type="ChEBI" id="CHEBI:83900"/>
    </ligand>
</feature>
<dbReference type="InterPro" id="IPR013221">
    <property type="entry name" value="Mur_ligase_cen"/>
</dbReference>
<keyword evidence="7 19" id="KW-0067">ATP-binding</keyword>
<organism evidence="24 25">
    <name type="scientific">Candidatus Fimicola merdigallinarum</name>
    <dbReference type="NCBI Taxonomy" id="2840819"/>
    <lineage>
        <taxon>Bacteria</taxon>
        <taxon>Bacillati</taxon>
        <taxon>Bacillota</taxon>
        <taxon>Clostridia</taxon>
        <taxon>Lachnospirales</taxon>
        <taxon>Lachnospiraceae</taxon>
        <taxon>Lachnospiraceae incertae sedis</taxon>
        <taxon>Candidatus Fimicola</taxon>
    </lineage>
</organism>
<evidence type="ECO:0000256" key="18">
    <source>
        <dbReference type="ARBA" id="ARBA00081560"/>
    </source>
</evidence>
<evidence type="ECO:0000256" key="14">
    <source>
        <dbReference type="ARBA" id="ARBA00066633"/>
    </source>
</evidence>
<feature type="binding site" evidence="19">
    <location>
        <position position="180"/>
    </location>
    <ligand>
        <name>UDP-N-acetyl-alpha-D-muramoyl-L-alanyl-D-glutamate</name>
        <dbReference type="ChEBI" id="CHEBI:83900"/>
    </ligand>
</feature>
<dbReference type="AlphaFoldDB" id="A0A9D9DWE1"/>
<dbReference type="EMBL" id="JADIMX010000031">
    <property type="protein sequence ID" value="MBO8433993.1"/>
    <property type="molecule type" value="Genomic_DNA"/>
</dbReference>
<keyword evidence="11 19" id="KW-0961">Cell wall biogenesis/degradation</keyword>
<feature type="modified residue" description="N6-carboxylysine" evidence="19">
    <location>
        <position position="220"/>
    </location>
</feature>
<dbReference type="GO" id="GO:0005737">
    <property type="term" value="C:cytoplasm"/>
    <property type="evidence" value="ECO:0007669"/>
    <property type="project" value="UniProtKB-SubCell"/>
</dbReference>
<keyword evidence="8 19" id="KW-0133">Cell shape</keyword>
<dbReference type="GO" id="GO:0071555">
    <property type="term" value="P:cell wall organization"/>
    <property type="evidence" value="ECO:0007669"/>
    <property type="project" value="UniProtKB-KW"/>
</dbReference>
<evidence type="ECO:0000256" key="12">
    <source>
        <dbReference type="ARBA" id="ARBA00050251"/>
    </source>
</evidence>
<evidence type="ECO:0000256" key="15">
    <source>
        <dbReference type="ARBA" id="ARBA00072883"/>
    </source>
</evidence>
<feature type="binding site" evidence="19">
    <location>
        <begin position="153"/>
        <end position="154"/>
    </location>
    <ligand>
        <name>UDP-N-acetyl-alpha-D-muramoyl-L-alanyl-D-glutamate</name>
        <dbReference type="ChEBI" id="CHEBI:83900"/>
    </ligand>
</feature>